<proteinExistence type="predicted"/>
<reference evidence="2 3" key="1">
    <citation type="journal article" date="2015" name="Fungal Genet. Biol.">
        <title>Evolution of novel wood decay mechanisms in Agaricales revealed by the genome sequences of Fistulina hepatica and Cylindrobasidium torrendii.</title>
        <authorList>
            <person name="Floudas D."/>
            <person name="Held B.W."/>
            <person name="Riley R."/>
            <person name="Nagy L.G."/>
            <person name="Koehler G."/>
            <person name="Ransdell A.S."/>
            <person name="Younus H."/>
            <person name="Chow J."/>
            <person name="Chiniquy J."/>
            <person name="Lipzen A."/>
            <person name="Tritt A."/>
            <person name="Sun H."/>
            <person name="Haridas S."/>
            <person name="LaButti K."/>
            <person name="Ohm R.A."/>
            <person name="Kues U."/>
            <person name="Blanchette R.A."/>
            <person name="Grigoriev I.V."/>
            <person name="Minto R.E."/>
            <person name="Hibbett D.S."/>
        </authorList>
    </citation>
    <scope>NUCLEOTIDE SEQUENCE [LARGE SCALE GENOMIC DNA]</scope>
    <source>
        <strain evidence="2 3">FP15055 ss-10</strain>
    </source>
</reference>
<keyword evidence="3" id="KW-1185">Reference proteome</keyword>
<dbReference type="Proteomes" id="UP000054007">
    <property type="component" value="Unassembled WGS sequence"/>
</dbReference>
<gene>
    <name evidence="2" type="ORF">CYLTODRAFT_419792</name>
</gene>
<feature type="region of interest" description="Disordered" evidence="1">
    <location>
        <begin position="1"/>
        <end position="20"/>
    </location>
</feature>
<evidence type="ECO:0000256" key="1">
    <source>
        <dbReference type="SAM" id="MobiDB-lite"/>
    </source>
</evidence>
<protein>
    <submittedName>
        <fullName evidence="2">Uncharacterized protein</fullName>
    </submittedName>
</protein>
<dbReference type="AlphaFoldDB" id="A0A0D7BJM0"/>
<sequence length="78" mass="8531">MSPDSQAPFGPYVYPQGDVKAGRRSLPMAATDQPLQQQQMMGASAQDLNASYRLELEDQYPWVDGDLPPGYTATPTRG</sequence>
<dbReference type="EMBL" id="KN880468">
    <property type="protein sequence ID" value="KIY70440.1"/>
    <property type="molecule type" value="Genomic_DNA"/>
</dbReference>
<evidence type="ECO:0000313" key="3">
    <source>
        <dbReference type="Proteomes" id="UP000054007"/>
    </source>
</evidence>
<accession>A0A0D7BJM0</accession>
<organism evidence="2 3">
    <name type="scientific">Cylindrobasidium torrendii FP15055 ss-10</name>
    <dbReference type="NCBI Taxonomy" id="1314674"/>
    <lineage>
        <taxon>Eukaryota</taxon>
        <taxon>Fungi</taxon>
        <taxon>Dikarya</taxon>
        <taxon>Basidiomycota</taxon>
        <taxon>Agaricomycotina</taxon>
        <taxon>Agaricomycetes</taxon>
        <taxon>Agaricomycetidae</taxon>
        <taxon>Agaricales</taxon>
        <taxon>Marasmiineae</taxon>
        <taxon>Physalacriaceae</taxon>
        <taxon>Cylindrobasidium</taxon>
    </lineage>
</organism>
<evidence type="ECO:0000313" key="2">
    <source>
        <dbReference type="EMBL" id="KIY70440.1"/>
    </source>
</evidence>
<name>A0A0D7BJM0_9AGAR</name>